<protein>
    <submittedName>
        <fullName evidence="3">Uncharacterized protein PF11_0213-like</fullName>
    </submittedName>
</protein>
<feature type="region of interest" description="Disordered" evidence="1">
    <location>
        <begin position="1656"/>
        <end position="1733"/>
    </location>
</feature>
<dbReference type="GeneID" id="103509222"/>
<feature type="compositionally biased region" description="Polar residues" evidence="1">
    <location>
        <begin position="290"/>
        <end position="310"/>
    </location>
</feature>
<feature type="region of interest" description="Disordered" evidence="1">
    <location>
        <begin position="166"/>
        <end position="194"/>
    </location>
</feature>
<feature type="compositionally biased region" description="Basic and acidic residues" evidence="1">
    <location>
        <begin position="1661"/>
        <end position="1682"/>
    </location>
</feature>
<feature type="compositionally biased region" description="Basic and acidic residues" evidence="1">
    <location>
        <begin position="825"/>
        <end position="835"/>
    </location>
</feature>
<feature type="compositionally biased region" description="Basic and acidic residues" evidence="1">
    <location>
        <begin position="9"/>
        <end position="23"/>
    </location>
</feature>
<feature type="region of interest" description="Disordered" evidence="1">
    <location>
        <begin position="286"/>
        <end position="315"/>
    </location>
</feature>
<feature type="compositionally biased region" description="Basic and acidic residues" evidence="1">
    <location>
        <begin position="1340"/>
        <end position="1349"/>
    </location>
</feature>
<feature type="compositionally biased region" description="Basic and acidic residues" evidence="1">
    <location>
        <begin position="798"/>
        <end position="808"/>
    </location>
</feature>
<dbReference type="PROSITE" id="PS50890">
    <property type="entry name" value="PUA"/>
    <property type="match status" value="1"/>
</dbReference>
<dbReference type="RefSeq" id="XP_026679421.1">
    <property type="nucleotide sequence ID" value="XM_026823620.1"/>
</dbReference>
<evidence type="ECO:0000313" key="3">
    <source>
        <dbReference type="RefSeq" id="XP_026679421.1"/>
    </source>
</evidence>
<feature type="region of interest" description="Disordered" evidence="1">
    <location>
        <begin position="686"/>
        <end position="720"/>
    </location>
</feature>
<keyword evidence="2" id="KW-1185">Reference proteome</keyword>
<gene>
    <name evidence="3" type="primary">LOC103509222</name>
</gene>
<name>A0A3Q0IT24_DIACI</name>
<proteinExistence type="predicted"/>
<reference evidence="3" key="1">
    <citation type="submission" date="2025-08" db="UniProtKB">
        <authorList>
            <consortium name="RefSeq"/>
        </authorList>
    </citation>
    <scope>IDENTIFICATION</scope>
</reference>
<feature type="region of interest" description="Disordered" evidence="1">
    <location>
        <begin position="1"/>
        <end position="134"/>
    </location>
</feature>
<feature type="region of interest" description="Disordered" evidence="1">
    <location>
        <begin position="1383"/>
        <end position="1408"/>
    </location>
</feature>
<dbReference type="KEGG" id="dci:103509222"/>
<evidence type="ECO:0000313" key="2">
    <source>
        <dbReference type="Proteomes" id="UP000079169"/>
    </source>
</evidence>
<feature type="region of interest" description="Disordered" evidence="1">
    <location>
        <begin position="1329"/>
        <end position="1361"/>
    </location>
</feature>
<feature type="compositionally biased region" description="Basic and acidic residues" evidence="1">
    <location>
        <begin position="38"/>
        <end position="54"/>
    </location>
</feature>
<feature type="compositionally biased region" description="Basic and acidic residues" evidence="1">
    <location>
        <begin position="176"/>
        <end position="194"/>
    </location>
</feature>
<evidence type="ECO:0000256" key="1">
    <source>
        <dbReference type="SAM" id="MobiDB-lite"/>
    </source>
</evidence>
<feature type="compositionally biased region" description="Polar residues" evidence="1">
    <location>
        <begin position="1350"/>
        <end position="1361"/>
    </location>
</feature>
<feature type="compositionally biased region" description="Polar residues" evidence="1">
    <location>
        <begin position="106"/>
        <end position="120"/>
    </location>
</feature>
<feature type="compositionally biased region" description="Polar residues" evidence="1">
    <location>
        <begin position="736"/>
        <end position="762"/>
    </location>
</feature>
<accession>A0A3Q0IT24</accession>
<dbReference type="PaxDb" id="121845-A0A3Q0IT24"/>
<feature type="compositionally biased region" description="Basic and acidic residues" evidence="1">
    <location>
        <begin position="64"/>
        <end position="105"/>
    </location>
</feature>
<feature type="compositionally biased region" description="Basic and acidic residues" evidence="1">
    <location>
        <begin position="121"/>
        <end position="134"/>
    </location>
</feature>
<dbReference type="Proteomes" id="UP000079169">
    <property type="component" value="Unplaced"/>
</dbReference>
<sequence length="2061" mass="237008">MDITTPHTLEYDGTEKSNLEIKSTDTISNNEETAGLDISRKDYKNKARIEHSEISDGTSILPEKPPDHAHPPIIDSDKEKEENDLYKSDDFTSDDSENKKEKYPRENQTTKNMDITTPHTLENDGTEKSNLEIKSTDTISNNEETAGFDISRKNYKNKARIEHSEISDGTSILPEKAPDHAHPPIIDSDKEKEENDLYKSDDFTSEEERAVITRVTENRKRSPNFNHYFELSEPFSMLSMKGTKSLVDYPSYKNIIHHAMSYSPAKLNDKDLAHVAKPGITSLLPKHKSYSGNKNNLDGGSSKLGTAQETKTPKPYTVNLKDTKTNYQLNNNFTHDTALNHSLIVDVKKEANKVPNNEQNKPVIIDEKTFTTRHNHTLTNNSSITIIGQEDEIIAKNKTSNIGTIAEPNVSNIKGNTTEDIVSTENGNRTPVTQKGKDLKFDGDVVYKVKNNVKRDHGSLKNDYESVISKILNENKEQEIMNYQTNEKDFEKDPEILEPIKEDDVNDLIDTNPMANNFRIDTSEDDSLEPTTMRINDRYNLKKINHLENNIPTINDVSTPSSDIWNTNMEEEQTDVDSQYSKEEEFVETVPKKNDVYRTKIVIDNNEDEKDFETNLDEDIYYMKGINGMKNKVDKGSKLFSSTLKVQRKPNNNYQDQEELESEGEDYLEEDESAIAEKLNSIKNRNSKSKSNKLKTDEKGDNVEDEQDEESENSENEEGSTFFKTLLKFKNVNISNNMDNNTVYSEKPNNTEGNNRNNSQNIDVVDNSSTNSGSISSDSKDRGVVSSSDSQAKANIDFNKDNNIRNEMVENYQNTSGGEKLNMIDGKKPDQDTNQKTHYPTQEKVQQKRNIRNINNENYNLGTGTNSKYYKLNQNKEYVQLFPYIYNSTHNQLLDFNSNQQNEHLLIPKLETVNNNQETIAPQMNQEIIVPQMTINSPKNIEKEESIQTEKHTIDPIFAQVKSVQDEININTNKDVLRINMNDKINDSNSLDKTIETSLNENHKESNTSENVHKIADKKIPTYSESDILNMIPKNEYEKIIFDELTNKIADKKIPTYSESDILNMIPKNEYEKIIFDELTIKIADKIPTYSESDILNMIPKNEYEKIIFDELTKSKRKKMNETNKKGKLDQIVPKKIKNEVDLIEYIELKKSEMNKEMKNKSEDYDIEKKSDTIAINNNNDYIKKYQNILNEFMKHGNNIAPSSVGVNNLNNQIELIFDDPIDRDIIKDIQTKDESEKRAIFDDDFQKALIHNSPIVTVHPSDTSDEDIIDTIIINPVNEFLTKINENIRHILNATSKNKTNPQKEIAQHGLSLLTSINDNLIPHDDVRTSNFQEEIESEDKKYEETGNDHSIANSDSAQKGSVILNKADTMKDDFQKTSLENHIDQGQTNISTNNQTEDSSEKSVRDELYQTTTNKTDSDLNVLTKEKTVKKKNRKKIKQDKLPDRNPEENLSYVEKTQVQKAQGIVVNVFENVLQNLGRVFSLRRKDSGSKGPSIFTVSTTEKVPTENGKDESGTTVYKHGYHTDTPLLYNFFSNQQAKENTVPLVYPSTIPKEQINNDVDISKSYTNAYDYSKQELIRNNPHMDHITHNKIEDNVDKSKAKFMPKKGELNAMENKLNNKQKEIVTKGMKPSSKEHNTKQVDVISEMKKAIFPNGINKETAKKPKTLKDKLRERSKLLREKFKKPKSKKEIDESDINNSSADSEEMKNGKKSEEVFDRKVPNFSLNKKEKQPKVTLPIEKNNKKEIDNYEYLKKEEEIIKEKGKQNSLMDEIPIELLKLDHDLELEEIKRNNRGLLSSVVTKPETEKAIQVADKILGGVQNFMQKIDPLAGQDVSSVMKEPKKKHKLNPKVNPMKRKLKVKQSQWKKNLLKPTKKTPIRRAPTKSNALNLQKNIPALLFPKSKRNIYGYKDRFDKKHTIVKRDISNENTIDRNKIPKDRAINIRQDENEHLLNVIYNESDGQKENKRFSRHIALDLLHFDPLGDDPTISDTIIDDFGSPNNEQLTIPDQSQRISDYKMPDYMLNGNAYHFEENIQNYDNLWKQEQFRWWEFKIRYSPGN</sequence>
<feature type="compositionally biased region" description="Polar residues" evidence="1">
    <location>
        <begin position="1386"/>
        <end position="1399"/>
    </location>
</feature>
<feature type="compositionally biased region" description="Basic and acidic residues" evidence="1">
    <location>
        <begin position="1706"/>
        <end position="1733"/>
    </location>
</feature>
<feature type="compositionally biased region" description="Acidic residues" evidence="1">
    <location>
        <begin position="703"/>
        <end position="718"/>
    </location>
</feature>
<organism evidence="2 3">
    <name type="scientific">Diaphorina citri</name>
    <name type="common">Asian citrus psyllid</name>
    <dbReference type="NCBI Taxonomy" id="121845"/>
    <lineage>
        <taxon>Eukaryota</taxon>
        <taxon>Metazoa</taxon>
        <taxon>Ecdysozoa</taxon>
        <taxon>Arthropoda</taxon>
        <taxon>Hexapoda</taxon>
        <taxon>Insecta</taxon>
        <taxon>Pterygota</taxon>
        <taxon>Neoptera</taxon>
        <taxon>Paraneoptera</taxon>
        <taxon>Hemiptera</taxon>
        <taxon>Sternorrhyncha</taxon>
        <taxon>Psylloidea</taxon>
        <taxon>Psyllidae</taxon>
        <taxon>Diaphorininae</taxon>
        <taxon>Diaphorina</taxon>
    </lineage>
</organism>
<feature type="region of interest" description="Disordered" evidence="1">
    <location>
        <begin position="650"/>
        <end position="669"/>
    </location>
</feature>
<feature type="compositionally biased region" description="Acidic residues" evidence="1">
    <location>
        <begin position="656"/>
        <end position="669"/>
    </location>
</feature>
<feature type="compositionally biased region" description="Low complexity" evidence="1">
    <location>
        <begin position="768"/>
        <end position="777"/>
    </location>
</feature>
<feature type="region of interest" description="Disordered" evidence="1">
    <location>
        <begin position="736"/>
        <end position="846"/>
    </location>
</feature>